<dbReference type="PANTHER" id="PTHR30337:SF0">
    <property type="entry name" value="NUCLEASE SBCCD SUBUNIT D"/>
    <property type="match status" value="1"/>
</dbReference>
<dbReference type="GO" id="GO:0008408">
    <property type="term" value="F:3'-5' exonuclease activity"/>
    <property type="evidence" value="ECO:0007669"/>
    <property type="project" value="UniProtKB-UniRule"/>
</dbReference>
<feature type="domain" description="Calcineurin-like phosphoesterase" evidence="10">
    <location>
        <begin position="1"/>
        <end position="197"/>
    </location>
</feature>
<dbReference type="EC" id="3.1.-.-" evidence="9"/>
<name>A0A832ZXZ1_9EURY</name>
<dbReference type="InterPro" id="IPR004843">
    <property type="entry name" value="Calcineurin-like_PHP"/>
</dbReference>
<dbReference type="AlphaFoldDB" id="A0A832ZXZ1"/>
<dbReference type="InterPro" id="IPR050535">
    <property type="entry name" value="DNA_Repair-Maintenance_Comp"/>
</dbReference>
<evidence type="ECO:0000256" key="7">
    <source>
        <dbReference type="ARBA" id="ARBA00023204"/>
    </source>
</evidence>
<keyword evidence="8 9" id="KW-0464">Manganese</keyword>
<evidence type="ECO:0000256" key="5">
    <source>
        <dbReference type="ARBA" id="ARBA00022801"/>
    </source>
</evidence>
<keyword evidence="5 9" id="KW-0378">Hydrolase</keyword>
<dbReference type="InterPro" id="IPR032885">
    <property type="entry name" value="Mre11_archaea-type"/>
</dbReference>
<comment type="caution">
    <text evidence="11">The sequence shown here is derived from an EMBL/GenBank/DDBJ whole genome shotgun (WGS) entry which is preliminary data.</text>
</comment>
<keyword evidence="7 9" id="KW-0234">DNA repair</keyword>
<feature type="binding site" evidence="9">
    <location>
        <position position="49"/>
    </location>
    <ligand>
        <name>Mn(2+)</name>
        <dbReference type="ChEBI" id="CHEBI:29035"/>
        <label>2</label>
    </ligand>
</feature>
<keyword evidence="2 9" id="KW-0479">Metal-binding</keyword>
<dbReference type="CDD" id="cd00840">
    <property type="entry name" value="MPP_Mre11_N"/>
    <property type="match status" value="1"/>
</dbReference>
<feature type="binding site" evidence="9">
    <location>
        <position position="84"/>
    </location>
    <ligand>
        <name>Mn(2+)</name>
        <dbReference type="ChEBI" id="CHEBI:29035"/>
        <label>2</label>
    </ligand>
</feature>
<feature type="binding site" evidence="9">
    <location>
        <position position="164"/>
    </location>
    <ligand>
        <name>Mn(2+)</name>
        <dbReference type="ChEBI" id="CHEBI:29035"/>
        <label>2</label>
    </ligand>
</feature>
<evidence type="ECO:0000313" key="11">
    <source>
        <dbReference type="EMBL" id="HIQ32159.1"/>
    </source>
</evidence>
<evidence type="ECO:0000313" key="12">
    <source>
        <dbReference type="Proteomes" id="UP000623215"/>
    </source>
</evidence>
<feature type="binding site" evidence="9">
    <location>
        <position position="194"/>
    </location>
    <ligand>
        <name>Mn(2+)</name>
        <dbReference type="ChEBI" id="CHEBI:29035"/>
        <label>2</label>
    </ligand>
</feature>
<evidence type="ECO:0000256" key="8">
    <source>
        <dbReference type="ARBA" id="ARBA00023211"/>
    </source>
</evidence>
<dbReference type="Proteomes" id="UP000623215">
    <property type="component" value="Unassembled WGS sequence"/>
</dbReference>
<evidence type="ECO:0000256" key="4">
    <source>
        <dbReference type="ARBA" id="ARBA00022763"/>
    </source>
</evidence>
<dbReference type="Gene3D" id="3.60.21.10">
    <property type="match status" value="1"/>
</dbReference>
<keyword evidence="4 9" id="KW-0227">DNA damage</keyword>
<dbReference type="GO" id="GO:0045027">
    <property type="term" value="F:DNA end binding"/>
    <property type="evidence" value="ECO:0007669"/>
    <property type="project" value="UniProtKB-UniRule"/>
</dbReference>
<feature type="binding site" evidence="9">
    <location>
        <position position="196"/>
    </location>
    <ligand>
        <name>Mn(2+)</name>
        <dbReference type="ChEBI" id="CHEBI:29035"/>
        <label>1</label>
    </ligand>
</feature>
<feature type="binding site" evidence="9">
    <location>
        <position position="8"/>
    </location>
    <ligand>
        <name>Mn(2+)</name>
        <dbReference type="ChEBI" id="CHEBI:29035"/>
        <label>1</label>
    </ligand>
</feature>
<protein>
    <recommendedName>
        <fullName evidence="9">DNA double-strand break repair protein Mre11</fullName>
        <ecNumber evidence="9">3.1.-.-</ecNumber>
    </recommendedName>
</protein>
<comment type="subunit">
    <text evidence="9">Homodimer. Forms a heterotetramer composed of two Mre11 subunits and two Rad50 subunits.</text>
</comment>
<evidence type="ECO:0000256" key="3">
    <source>
        <dbReference type="ARBA" id="ARBA00022759"/>
    </source>
</evidence>
<dbReference type="GO" id="GO:0004519">
    <property type="term" value="F:endonuclease activity"/>
    <property type="evidence" value="ECO:0007669"/>
    <property type="project" value="UniProtKB-UniRule"/>
</dbReference>
<feature type="binding site" evidence="9">
    <location>
        <position position="10"/>
    </location>
    <ligand>
        <name>Mn(2+)</name>
        <dbReference type="ChEBI" id="CHEBI:29035"/>
        <label>1</label>
    </ligand>
</feature>
<accession>A0A832ZXZ1</accession>
<dbReference type="EMBL" id="DQVW01000023">
    <property type="protein sequence ID" value="HIQ32159.1"/>
    <property type="molecule type" value="Genomic_DNA"/>
</dbReference>
<sequence>MQFVHIADNHLGYRQYNLDERERDIYRAFEECIEKIIEIKPDFVVHSGDLFEHSEPSVNALYTAMEGFKKLKEHGIQIYMIHGNHDKPKRDFKKSPFTVLKSVLGDYFRTFTKKKYHIFEKGNKEVFIGGNDFTSKSNVDRLQETYRLIEAASKDYRDRILLFHQSIYSYSNLPTYEIQLEDLPRGFKYYAGGHIHQRMLRGVGEGYLAYSGSTEIYTYDEYEDYEKNGKGFYLVDISGEGCDVEKIDIRCRDFVVERAITDEESFKRFLEKLNSKKEPVVVCSVLRELAEKLERVLKSKKTLYNRITYLDKVSEEEILEISHMDVEEVFREFLKRRNYDVDFVYGIYSQVVKGGNLHKYLEDYLRNF</sequence>
<dbReference type="InterPro" id="IPR041796">
    <property type="entry name" value="Mre11_N"/>
</dbReference>
<comment type="activity regulation">
    <text evidence="9">Nuclease activity is regulated by Rad50.</text>
</comment>
<gene>
    <name evidence="9" type="primary">mre11</name>
    <name evidence="11" type="ORF">EYH55_01580</name>
</gene>
<feature type="active site" description="Proton donor" evidence="9">
    <location>
        <position position="85"/>
    </location>
</feature>
<reference evidence="11" key="1">
    <citation type="journal article" date="2020" name="ISME J.">
        <title>Gammaproteobacteria mediating utilization of methyl-, sulfur- and petroleum organic compounds in deep ocean hydrothermal plumes.</title>
        <authorList>
            <person name="Zhou Z."/>
            <person name="Liu Y."/>
            <person name="Pan J."/>
            <person name="Cron B.R."/>
            <person name="Toner B.M."/>
            <person name="Anantharaman K."/>
            <person name="Breier J.A."/>
            <person name="Dick G.J."/>
            <person name="Li M."/>
        </authorList>
    </citation>
    <scope>NUCLEOTIDE SEQUENCE</scope>
    <source>
        <strain evidence="11">SZUA-1534</strain>
    </source>
</reference>
<evidence type="ECO:0000256" key="2">
    <source>
        <dbReference type="ARBA" id="ARBA00022723"/>
    </source>
</evidence>
<dbReference type="InterPro" id="IPR029052">
    <property type="entry name" value="Metallo-depent_PP-like"/>
</dbReference>
<dbReference type="GO" id="GO:0006302">
    <property type="term" value="P:double-strand break repair"/>
    <property type="evidence" value="ECO:0007669"/>
    <property type="project" value="UniProtKB-UniRule"/>
</dbReference>
<dbReference type="Pfam" id="PF00149">
    <property type="entry name" value="Metallophos"/>
    <property type="match status" value="1"/>
</dbReference>
<proteinExistence type="inferred from homology"/>
<keyword evidence="3 9" id="KW-0255">Endonuclease</keyword>
<dbReference type="GO" id="GO:0030145">
    <property type="term" value="F:manganese ion binding"/>
    <property type="evidence" value="ECO:0007669"/>
    <property type="project" value="UniProtKB-UniRule"/>
</dbReference>
<evidence type="ECO:0000256" key="1">
    <source>
        <dbReference type="ARBA" id="ARBA00022722"/>
    </source>
</evidence>
<dbReference type="HAMAP" id="MF_02044">
    <property type="entry name" value="Mre11"/>
    <property type="match status" value="1"/>
</dbReference>
<evidence type="ECO:0000259" key="10">
    <source>
        <dbReference type="Pfam" id="PF00149"/>
    </source>
</evidence>
<keyword evidence="6 9" id="KW-0269">Exonuclease</keyword>
<dbReference type="PANTHER" id="PTHR30337">
    <property type="entry name" value="COMPONENT OF ATP-DEPENDENT DSDNA EXONUCLEASE"/>
    <property type="match status" value="1"/>
</dbReference>
<feature type="binding site" evidence="9">
    <location>
        <position position="49"/>
    </location>
    <ligand>
        <name>Mn(2+)</name>
        <dbReference type="ChEBI" id="CHEBI:29035"/>
        <label>1</label>
    </ligand>
</feature>
<dbReference type="SUPFAM" id="SSF56300">
    <property type="entry name" value="Metallo-dependent phosphatases"/>
    <property type="match status" value="1"/>
</dbReference>
<evidence type="ECO:0000256" key="9">
    <source>
        <dbReference type="HAMAP-Rule" id="MF_02044"/>
    </source>
</evidence>
<comment type="function">
    <text evidence="9">Part of the Rad50/Mre11 complex, which is involved in the early steps of DNA double-strand break (DSB) repair. The complex may facilitate opening of the processed DNA ends to aid in the recruitment of HerA and NurA. Mre11 binds to DSB ends and has both double-stranded 3'-5' exonuclease activity and single-stranded endonuclease activity.</text>
</comment>
<comment type="cofactor">
    <cofactor evidence="9">
        <name>Mn(2+)</name>
        <dbReference type="ChEBI" id="CHEBI:29035"/>
    </cofactor>
    <text evidence="9">Binds 2 manganese ions per subunit.</text>
</comment>
<evidence type="ECO:0000256" key="6">
    <source>
        <dbReference type="ARBA" id="ARBA00022839"/>
    </source>
</evidence>
<keyword evidence="1 9" id="KW-0540">Nuclease</keyword>
<organism evidence="11 12">
    <name type="scientific">Methanothermococcus okinawensis</name>
    <dbReference type="NCBI Taxonomy" id="155863"/>
    <lineage>
        <taxon>Archaea</taxon>
        <taxon>Methanobacteriati</taxon>
        <taxon>Methanobacteriota</taxon>
        <taxon>Methanomada group</taxon>
        <taxon>Methanococci</taxon>
        <taxon>Methanococcales</taxon>
        <taxon>Methanococcaceae</taxon>
        <taxon>Methanothermococcus</taxon>
    </lineage>
</organism>
<comment type="similarity">
    <text evidence="9">Belongs to the MRE11/RAD32 family.</text>
</comment>
<dbReference type="GO" id="GO:0000403">
    <property type="term" value="F:Y-form DNA binding"/>
    <property type="evidence" value="ECO:0007669"/>
    <property type="project" value="UniProtKB-UniRule"/>
</dbReference>